<keyword evidence="4" id="KW-0418">Kinase</keyword>
<dbReference type="SUPFAM" id="SSF46785">
    <property type="entry name" value="Winged helix' DNA-binding domain"/>
    <property type="match status" value="1"/>
</dbReference>
<dbReference type="Pfam" id="PF12802">
    <property type="entry name" value="MarR_2"/>
    <property type="match status" value="1"/>
</dbReference>
<comment type="similarity">
    <text evidence="1">Belongs to the ROK (NagC/XylR) family.</text>
</comment>
<feature type="region of interest" description="Disordered" evidence="2">
    <location>
        <begin position="1"/>
        <end position="21"/>
    </location>
</feature>
<organism evidence="4 5">
    <name type="scientific">Agreia bicolorata</name>
    <dbReference type="NCBI Taxonomy" id="110935"/>
    <lineage>
        <taxon>Bacteria</taxon>
        <taxon>Bacillati</taxon>
        <taxon>Actinomycetota</taxon>
        <taxon>Actinomycetes</taxon>
        <taxon>Micrococcales</taxon>
        <taxon>Microbacteriaceae</taxon>
        <taxon>Agreia</taxon>
    </lineage>
</organism>
<dbReference type="AlphaFoldDB" id="A0A1T4XNR2"/>
<evidence type="ECO:0000259" key="3">
    <source>
        <dbReference type="Pfam" id="PF12802"/>
    </source>
</evidence>
<dbReference type="SUPFAM" id="SSF53067">
    <property type="entry name" value="Actin-like ATPase domain"/>
    <property type="match status" value="1"/>
</dbReference>
<dbReference type="PANTHER" id="PTHR18964">
    <property type="entry name" value="ROK (REPRESSOR, ORF, KINASE) FAMILY"/>
    <property type="match status" value="1"/>
</dbReference>
<dbReference type="InterPro" id="IPR000600">
    <property type="entry name" value="ROK"/>
</dbReference>
<dbReference type="Gene3D" id="3.30.420.40">
    <property type="match status" value="2"/>
</dbReference>
<protein>
    <submittedName>
        <fullName evidence="4">Sugar kinase of the NBD/HSP70 family, may contain an N-terminal HTH domain</fullName>
    </submittedName>
</protein>
<keyword evidence="4" id="KW-0808">Transferase</keyword>
<dbReference type="Gene3D" id="1.10.10.10">
    <property type="entry name" value="Winged helix-like DNA-binding domain superfamily/Winged helix DNA-binding domain"/>
    <property type="match status" value="1"/>
</dbReference>
<dbReference type="InterPro" id="IPR000835">
    <property type="entry name" value="HTH_MarR-typ"/>
</dbReference>
<dbReference type="Proteomes" id="UP000189735">
    <property type="component" value="Unassembled WGS sequence"/>
</dbReference>
<gene>
    <name evidence="4" type="ORF">SAMN06295879_1357</name>
</gene>
<reference evidence="5" key="1">
    <citation type="submission" date="2017-02" db="EMBL/GenBank/DDBJ databases">
        <authorList>
            <person name="Varghese N."/>
            <person name="Submissions S."/>
        </authorList>
    </citation>
    <scope>NUCLEOTIDE SEQUENCE [LARGE SCALE GENOMIC DNA]</scope>
    <source>
        <strain evidence="5">VKM Ac-2052</strain>
    </source>
</reference>
<dbReference type="GO" id="GO:0016301">
    <property type="term" value="F:kinase activity"/>
    <property type="evidence" value="ECO:0007669"/>
    <property type="project" value="UniProtKB-KW"/>
</dbReference>
<sequence>MTGRHNETTGHKGAGMHRGTNLPAVGGYNQALILDVIRRSGEGASRVELAEKTGLSAQTLSNVSRRLLDEGLIRESGKMVTGPGKPRTILRLEPEARFAVGVHLDPTVITYVVLDLEGHVVAHSRTRTPVGTKPEETIRRLTVSVNAIIETSGIDATRILGIGIAAPGPLDAEGGQVFNPPLMTEWHNVPLGASLAASTGLPVFVEKDVTAAVAAEQWMGALGDLKNSLFFYYGTGVGAGLVVDGAVVRGASSNSGDIGHLIVDPDGPLCRCGKRGCLGDSVAPVSLVLEAIEAGLVSAPTGELDSVTVDNDFTRLLSLADEGNGHAVVIVERAARRIARGVLAIVSILDVDRVVFGGPFWDRASRAYLEVVPSAVADDPALMMTHPIRFEQSKLGADVAAIGAGCLVLDRVLSPKPTDLLI</sequence>
<proteinExistence type="inferred from homology"/>
<dbReference type="EMBL" id="FUYG01000003">
    <property type="protein sequence ID" value="SKA90751.1"/>
    <property type="molecule type" value="Genomic_DNA"/>
</dbReference>
<evidence type="ECO:0000256" key="1">
    <source>
        <dbReference type="ARBA" id="ARBA00006479"/>
    </source>
</evidence>
<evidence type="ECO:0000313" key="5">
    <source>
        <dbReference type="Proteomes" id="UP000189735"/>
    </source>
</evidence>
<dbReference type="InterPro" id="IPR036390">
    <property type="entry name" value="WH_DNA-bd_sf"/>
</dbReference>
<evidence type="ECO:0000256" key="2">
    <source>
        <dbReference type="SAM" id="MobiDB-lite"/>
    </source>
</evidence>
<evidence type="ECO:0000313" key="4">
    <source>
        <dbReference type="EMBL" id="SKA90751.1"/>
    </source>
</evidence>
<feature type="compositionally biased region" description="Basic and acidic residues" evidence="2">
    <location>
        <begin position="1"/>
        <end position="10"/>
    </location>
</feature>
<dbReference type="Pfam" id="PF00480">
    <property type="entry name" value="ROK"/>
    <property type="match status" value="1"/>
</dbReference>
<dbReference type="InterPro" id="IPR036388">
    <property type="entry name" value="WH-like_DNA-bd_sf"/>
</dbReference>
<name>A0A1T4XNR2_9MICO</name>
<dbReference type="GO" id="GO:0003700">
    <property type="term" value="F:DNA-binding transcription factor activity"/>
    <property type="evidence" value="ECO:0007669"/>
    <property type="project" value="InterPro"/>
</dbReference>
<feature type="domain" description="HTH marR-type" evidence="3">
    <location>
        <begin position="29"/>
        <end position="75"/>
    </location>
</feature>
<dbReference type="InterPro" id="IPR043129">
    <property type="entry name" value="ATPase_NBD"/>
</dbReference>
<dbReference type="PANTHER" id="PTHR18964:SF149">
    <property type="entry name" value="BIFUNCTIONAL UDP-N-ACETYLGLUCOSAMINE 2-EPIMERASE_N-ACETYLMANNOSAMINE KINASE"/>
    <property type="match status" value="1"/>
</dbReference>
<accession>A0A1T4XNR2</accession>